<evidence type="ECO:0000259" key="1">
    <source>
        <dbReference type="Pfam" id="PF14088"/>
    </source>
</evidence>
<dbReference type="RefSeq" id="WP_073043188.1">
    <property type="nucleotide sequence ID" value="NZ_FQUO01000008.1"/>
</dbReference>
<accession>A0A1M5BMN3</accession>
<dbReference type="OrthoDB" id="1467516at2"/>
<organism evidence="2 3">
    <name type="scientific">Cnuella takakiae</name>
    <dbReference type="NCBI Taxonomy" id="1302690"/>
    <lineage>
        <taxon>Bacteria</taxon>
        <taxon>Pseudomonadati</taxon>
        <taxon>Bacteroidota</taxon>
        <taxon>Chitinophagia</taxon>
        <taxon>Chitinophagales</taxon>
        <taxon>Chitinophagaceae</taxon>
        <taxon>Cnuella</taxon>
    </lineage>
</organism>
<dbReference type="AlphaFoldDB" id="A0A1M5BMN3"/>
<dbReference type="InterPro" id="IPR025364">
    <property type="entry name" value="DUF4268"/>
</dbReference>
<dbReference type="EMBL" id="FQUO01000008">
    <property type="protein sequence ID" value="SHF43665.1"/>
    <property type="molecule type" value="Genomic_DNA"/>
</dbReference>
<name>A0A1M5BMN3_9BACT</name>
<evidence type="ECO:0000313" key="2">
    <source>
        <dbReference type="EMBL" id="SHF43665.1"/>
    </source>
</evidence>
<protein>
    <recommendedName>
        <fullName evidence="1">DUF4268 domain-containing protein</fullName>
    </recommendedName>
</protein>
<dbReference type="Pfam" id="PF14088">
    <property type="entry name" value="DUF4268"/>
    <property type="match status" value="1"/>
</dbReference>
<reference evidence="2 3" key="1">
    <citation type="submission" date="2016-11" db="EMBL/GenBank/DDBJ databases">
        <authorList>
            <person name="Jaros S."/>
            <person name="Januszkiewicz K."/>
            <person name="Wedrychowicz H."/>
        </authorList>
    </citation>
    <scope>NUCLEOTIDE SEQUENCE [LARGE SCALE GENOMIC DNA]</scope>
    <source>
        <strain evidence="2 3">DSM 26897</strain>
    </source>
</reference>
<sequence>MYARNEASQIRQEFWTAFGLYMHPVLSAEGEKINWVNYKTGEKNLHFRMDAGNRSALIAIELRHHDDGLRQIYYEQLLQLKPSLEAHLQESWSWEPAFTDDHGRTISRVVLELDGVSVMRKDDWPKLVSFLKPRIIALDAFWSEARYFFEALRS</sequence>
<feature type="domain" description="DUF4268" evidence="1">
    <location>
        <begin position="10"/>
        <end position="144"/>
    </location>
</feature>
<gene>
    <name evidence="2" type="ORF">SAMN05444008_1083</name>
</gene>
<evidence type="ECO:0000313" key="3">
    <source>
        <dbReference type="Proteomes" id="UP000184368"/>
    </source>
</evidence>
<dbReference type="STRING" id="1302690.BUE76_17300"/>
<proteinExistence type="predicted"/>
<keyword evidence="3" id="KW-1185">Reference proteome</keyword>
<dbReference type="Proteomes" id="UP000184368">
    <property type="component" value="Unassembled WGS sequence"/>
</dbReference>